<dbReference type="PANTHER" id="PTHR21780:SF0">
    <property type="entry name" value="TRANSMEMBRANE PROTEIN 209"/>
    <property type="match status" value="1"/>
</dbReference>
<feature type="region of interest" description="Disordered" evidence="1">
    <location>
        <begin position="324"/>
        <end position="345"/>
    </location>
</feature>
<feature type="transmembrane region" description="Helical" evidence="2">
    <location>
        <begin position="88"/>
        <end position="105"/>
    </location>
</feature>
<feature type="compositionally biased region" description="Low complexity" evidence="1">
    <location>
        <begin position="51"/>
        <end position="65"/>
    </location>
</feature>
<keyword evidence="4" id="KW-1185">Reference proteome</keyword>
<evidence type="ECO:0000256" key="1">
    <source>
        <dbReference type="SAM" id="MobiDB-lite"/>
    </source>
</evidence>
<evidence type="ECO:0000256" key="2">
    <source>
        <dbReference type="SAM" id="Phobius"/>
    </source>
</evidence>
<dbReference type="InterPro" id="IPR019176">
    <property type="entry name" value="Cytochrome_B561-rel"/>
</dbReference>
<proteinExistence type="predicted"/>
<dbReference type="Proteomes" id="UP001150538">
    <property type="component" value="Unassembled WGS sequence"/>
</dbReference>
<protein>
    <recommendedName>
        <fullName evidence="5">Transmembrane protein 209</fullName>
    </recommendedName>
</protein>
<evidence type="ECO:0000313" key="4">
    <source>
        <dbReference type="Proteomes" id="UP001150538"/>
    </source>
</evidence>
<comment type="caution">
    <text evidence="3">The sequence shown here is derived from an EMBL/GenBank/DDBJ whole genome shotgun (WGS) entry which is preliminary data.</text>
</comment>
<organism evidence="3 4">
    <name type="scientific">Mycoemilia scoparia</name>
    <dbReference type="NCBI Taxonomy" id="417184"/>
    <lineage>
        <taxon>Eukaryota</taxon>
        <taxon>Fungi</taxon>
        <taxon>Fungi incertae sedis</taxon>
        <taxon>Zoopagomycota</taxon>
        <taxon>Kickxellomycotina</taxon>
        <taxon>Kickxellomycetes</taxon>
        <taxon>Kickxellales</taxon>
        <taxon>Kickxellaceae</taxon>
        <taxon>Mycoemilia</taxon>
    </lineage>
</organism>
<reference evidence="3" key="1">
    <citation type="submission" date="2022-07" db="EMBL/GenBank/DDBJ databases">
        <title>Phylogenomic reconstructions and comparative analyses of Kickxellomycotina fungi.</title>
        <authorList>
            <person name="Reynolds N.K."/>
            <person name="Stajich J.E."/>
            <person name="Barry K."/>
            <person name="Grigoriev I.V."/>
            <person name="Crous P."/>
            <person name="Smith M.E."/>
        </authorList>
    </citation>
    <scope>NUCLEOTIDE SEQUENCE</scope>
    <source>
        <strain evidence="3">NBRC 100468</strain>
    </source>
</reference>
<accession>A0A9W8A6X2</accession>
<name>A0A9W8A6X2_9FUNG</name>
<dbReference type="OrthoDB" id="509821at2759"/>
<evidence type="ECO:0008006" key="5">
    <source>
        <dbReference type="Google" id="ProtNLM"/>
    </source>
</evidence>
<dbReference type="Pfam" id="PF09786">
    <property type="entry name" value="CytochromB561_N"/>
    <property type="match status" value="1"/>
</dbReference>
<gene>
    <name evidence="3" type="ORF">H4219_000447</name>
</gene>
<dbReference type="PANTHER" id="PTHR21780">
    <property type="entry name" value="TRANSMEMBRANE PROTEIN 209"/>
    <property type="match status" value="1"/>
</dbReference>
<keyword evidence="2" id="KW-0812">Transmembrane</keyword>
<dbReference type="EMBL" id="JANBPU010000003">
    <property type="protein sequence ID" value="KAJ1921714.1"/>
    <property type="molecule type" value="Genomic_DNA"/>
</dbReference>
<feature type="compositionally biased region" description="Polar residues" evidence="1">
    <location>
        <begin position="13"/>
        <end position="34"/>
    </location>
</feature>
<feature type="compositionally biased region" description="Polar residues" evidence="1">
    <location>
        <begin position="170"/>
        <end position="192"/>
    </location>
</feature>
<keyword evidence="2" id="KW-1133">Transmembrane helix</keyword>
<keyword evidence="2" id="KW-0472">Membrane</keyword>
<evidence type="ECO:0000313" key="3">
    <source>
        <dbReference type="EMBL" id="KAJ1921714.1"/>
    </source>
</evidence>
<dbReference type="GO" id="GO:0016020">
    <property type="term" value="C:membrane"/>
    <property type="evidence" value="ECO:0007669"/>
    <property type="project" value="TreeGrafter"/>
</dbReference>
<sequence length="638" mass="71734">MSRKSFGGPDRLLSTTPKRSPASQSAHISENSLFTMGGAKQPERDNTVNKSQQSPSARAKRSSSPWVRSEAEKALKERATKVYTRKHVIRLRINILGVILLTWLLHTDWYTRIEFFLEKAKVPPVAIESIHIIVYVMLFYNIIEAIWSMLKKPKDIDYLSQTPDVKRSKGTLSGSRSQINSPPRNTSPSRYRSISRQDLMNEFSTPVRNQSIFSPGSISRPPTTPLSVRSIRRSTAGDMIDIRELDSMLNQGRKSPGVDGDSPFATPLRNTENDNNFATPTPRLPIAGMGFSQFGGGPDSSLSTPLQQRLTSMPEFSVYHTATPLRRTMGPGDSSKTRKSQPIGNQEYLDPDEVIHQFGIAADLPAFIENMRKWFTKHILRPLQKQVEEMDDLLQNNNMGQLACTQATSNDPVSLLYSQPPQPPQQTTTSLFGLGSSINTQQLSNPTSLEDLAKNYPNGQITKQRLSLECYLSIPGYDNFRIRGYVLNRISELSRGGVLSDYSWDSGTRSSGTFQWKESTHPPDSQLLFHFFCTFMDQCMPLSQKMNQVFTKKYVAIFGDNLETNLPIKIVQVSKRNPHFSILSKNVFYDTASGRNNLFITLVLFVLKIKQDCAGYLNLVNLDSKQINLLSVVDDSNN</sequence>
<feature type="region of interest" description="Disordered" evidence="1">
    <location>
        <begin position="1"/>
        <end position="65"/>
    </location>
</feature>
<dbReference type="AlphaFoldDB" id="A0A9W8A6X2"/>
<feature type="region of interest" description="Disordered" evidence="1">
    <location>
        <begin position="165"/>
        <end position="192"/>
    </location>
</feature>